<evidence type="ECO:0000313" key="2">
    <source>
        <dbReference type="Proteomes" id="UP000447873"/>
    </source>
</evidence>
<name>A0A8H3VJI4_VENIN</name>
<protein>
    <submittedName>
        <fullName evidence="1">Uncharacterized protein</fullName>
    </submittedName>
</protein>
<sequence>MALEPCPNSSAHCATIVRPQPLSTLFADLGIALRDESNAKMATFSSHLPCRIPARLLKRPFMLHSVSAKCENLQPEALSVAWRGRVARLVPSVGVLDMLCPLFARLFIESPLSRFLNNEEPTISSRLSLLGGSSDHHTLKSPKSRLFDDDDLLFLPAGDFDYSQSERAIAMFNRDVDAVLLLEKSALEKMQFDGRRKMKTI</sequence>
<gene>
    <name evidence="1" type="ORF">EG328_005621</name>
</gene>
<accession>A0A8H3VJI4</accession>
<organism evidence="1 2">
    <name type="scientific">Venturia inaequalis</name>
    <name type="common">Apple scab fungus</name>
    <dbReference type="NCBI Taxonomy" id="5025"/>
    <lineage>
        <taxon>Eukaryota</taxon>
        <taxon>Fungi</taxon>
        <taxon>Dikarya</taxon>
        <taxon>Ascomycota</taxon>
        <taxon>Pezizomycotina</taxon>
        <taxon>Dothideomycetes</taxon>
        <taxon>Pleosporomycetidae</taxon>
        <taxon>Venturiales</taxon>
        <taxon>Venturiaceae</taxon>
        <taxon>Venturia</taxon>
    </lineage>
</organism>
<dbReference type="Proteomes" id="UP000447873">
    <property type="component" value="Unassembled WGS sequence"/>
</dbReference>
<comment type="caution">
    <text evidence="1">The sequence shown here is derived from an EMBL/GenBank/DDBJ whole genome shotgun (WGS) entry which is preliminary data.</text>
</comment>
<dbReference type="EMBL" id="WNWS01000003">
    <property type="protein sequence ID" value="KAE9988911.1"/>
    <property type="molecule type" value="Genomic_DNA"/>
</dbReference>
<evidence type="ECO:0000313" key="1">
    <source>
        <dbReference type="EMBL" id="KAE9988911.1"/>
    </source>
</evidence>
<reference evidence="1 2" key="1">
    <citation type="submission" date="2018-12" db="EMBL/GenBank/DDBJ databases">
        <title>Venturia inaequalis Genome Resource.</title>
        <authorList>
            <person name="Lichtner F.J."/>
        </authorList>
    </citation>
    <scope>NUCLEOTIDE SEQUENCE [LARGE SCALE GENOMIC DNA]</scope>
    <source>
        <strain evidence="1 2">120213</strain>
    </source>
</reference>
<proteinExistence type="predicted"/>
<dbReference type="AlphaFoldDB" id="A0A8H3VJI4"/>